<keyword evidence="1" id="KW-1133">Transmembrane helix</keyword>
<keyword evidence="1" id="KW-0812">Transmembrane</keyword>
<dbReference type="PANTHER" id="PTHR33287">
    <property type="entry name" value="OS03G0453550 PROTEIN"/>
    <property type="match status" value="1"/>
</dbReference>
<proteinExistence type="predicted"/>
<dbReference type="EMBL" id="JACGWN010000007">
    <property type="protein sequence ID" value="KAL0443215.1"/>
    <property type="molecule type" value="Genomic_DNA"/>
</dbReference>
<evidence type="ECO:0000313" key="2">
    <source>
        <dbReference type="EMBL" id="KAL0443215.1"/>
    </source>
</evidence>
<keyword evidence="1" id="KW-0472">Membrane</keyword>
<dbReference type="AlphaFoldDB" id="A0AAW2WNG4"/>
<name>A0AAW2WNG4_9LAMI</name>
<evidence type="ECO:0000256" key="1">
    <source>
        <dbReference type="SAM" id="Phobius"/>
    </source>
</evidence>
<organism evidence="2">
    <name type="scientific">Sesamum latifolium</name>
    <dbReference type="NCBI Taxonomy" id="2727402"/>
    <lineage>
        <taxon>Eukaryota</taxon>
        <taxon>Viridiplantae</taxon>
        <taxon>Streptophyta</taxon>
        <taxon>Embryophyta</taxon>
        <taxon>Tracheophyta</taxon>
        <taxon>Spermatophyta</taxon>
        <taxon>Magnoliopsida</taxon>
        <taxon>eudicotyledons</taxon>
        <taxon>Gunneridae</taxon>
        <taxon>Pentapetalae</taxon>
        <taxon>asterids</taxon>
        <taxon>lamiids</taxon>
        <taxon>Lamiales</taxon>
        <taxon>Pedaliaceae</taxon>
        <taxon>Sesamum</taxon>
    </lineage>
</organism>
<dbReference type="PANTHER" id="PTHR33287:SF3">
    <property type="entry name" value="OS03G0453550 PROTEIN"/>
    <property type="match status" value="1"/>
</dbReference>
<reference evidence="2" key="1">
    <citation type="submission" date="2020-06" db="EMBL/GenBank/DDBJ databases">
        <authorList>
            <person name="Li T."/>
            <person name="Hu X."/>
            <person name="Zhang T."/>
            <person name="Song X."/>
            <person name="Zhang H."/>
            <person name="Dai N."/>
            <person name="Sheng W."/>
            <person name="Hou X."/>
            <person name="Wei L."/>
        </authorList>
    </citation>
    <scope>NUCLEOTIDE SEQUENCE</scope>
    <source>
        <strain evidence="2">KEN1</strain>
        <tissue evidence="2">Leaf</tissue>
    </source>
</reference>
<reference evidence="2" key="2">
    <citation type="journal article" date="2024" name="Plant">
        <title>Genomic evolution and insights into agronomic trait innovations of Sesamum species.</title>
        <authorList>
            <person name="Miao H."/>
            <person name="Wang L."/>
            <person name="Qu L."/>
            <person name="Liu H."/>
            <person name="Sun Y."/>
            <person name="Le M."/>
            <person name="Wang Q."/>
            <person name="Wei S."/>
            <person name="Zheng Y."/>
            <person name="Lin W."/>
            <person name="Duan Y."/>
            <person name="Cao H."/>
            <person name="Xiong S."/>
            <person name="Wang X."/>
            <person name="Wei L."/>
            <person name="Li C."/>
            <person name="Ma Q."/>
            <person name="Ju M."/>
            <person name="Zhao R."/>
            <person name="Li G."/>
            <person name="Mu C."/>
            <person name="Tian Q."/>
            <person name="Mei H."/>
            <person name="Zhang T."/>
            <person name="Gao T."/>
            <person name="Zhang H."/>
        </authorList>
    </citation>
    <scope>NUCLEOTIDE SEQUENCE</scope>
    <source>
        <strain evidence="2">KEN1</strain>
    </source>
</reference>
<accession>A0AAW2WNG4</accession>
<feature type="transmembrane region" description="Helical" evidence="1">
    <location>
        <begin position="15"/>
        <end position="34"/>
    </location>
</feature>
<protein>
    <submittedName>
        <fullName evidence="2">Uncharacterized protein</fullName>
    </submittedName>
</protein>
<sequence>MSRKESRKDAIGREIFQLCCFFFVFHGLFLTILFTSSSGHHHCKKWWIPSACPPAPLLSFVFLVQVKLEVLESGAAVAEGPDGRPGPDAVHPGVEDEGGQFRFEQRAAERQEIEELERGDQVEAAHLVLAL</sequence>
<comment type="caution">
    <text evidence="2">The sequence shown here is derived from an EMBL/GenBank/DDBJ whole genome shotgun (WGS) entry which is preliminary data.</text>
</comment>
<gene>
    <name evidence="2" type="ORF">Slati_2044200</name>
</gene>